<accession>A0ABS8MUF9</accession>
<proteinExistence type="predicted"/>
<dbReference type="EMBL" id="JAJJMO010000001">
    <property type="protein sequence ID" value="MCC9071816.1"/>
    <property type="molecule type" value="Genomic_DNA"/>
</dbReference>
<name>A0ABS8MUF9_9FLAO</name>
<protein>
    <submittedName>
        <fullName evidence="1">Uncharacterized protein</fullName>
    </submittedName>
</protein>
<gene>
    <name evidence="1" type="ORF">LNQ49_09510</name>
</gene>
<dbReference type="RefSeq" id="WP_229988527.1">
    <property type="nucleotide sequence ID" value="NZ_JAJJMO010000001.1"/>
</dbReference>
<keyword evidence="2" id="KW-1185">Reference proteome</keyword>
<dbReference type="PROSITE" id="PS51257">
    <property type="entry name" value="PROKAR_LIPOPROTEIN"/>
    <property type="match status" value="1"/>
</dbReference>
<organism evidence="1 2">
    <name type="scientific">Flavobacterium pisciphilum</name>
    <dbReference type="NCBI Taxonomy" id="2893755"/>
    <lineage>
        <taxon>Bacteria</taxon>
        <taxon>Pseudomonadati</taxon>
        <taxon>Bacteroidota</taxon>
        <taxon>Flavobacteriia</taxon>
        <taxon>Flavobacteriales</taxon>
        <taxon>Flavobacteriaceae</taxon>
        <taxon>Flavobacterium</taxon>
    </lineage>
</organism>
<reference evidence="1" key="1">
    <citation type="submission" date="2021-11" db="EMBL/GenBank/DDBJ databases">
        <title>Description of novel Flavobacterium species.</title>
        <authorList>
            <person name="Saticioglu I.B."/>
            <person name="Ay H."/>
            <person name="Altun S."/>
            <person name="Duman M."/>
        </authorList>
    </citation>
    <scope>NUCLEOTIDE SEQUENCE</scope>
    <source>
        <strain evidence="1">F-65</strain>
    </source>
</reference>
<comment type="caution">
    <text evidence="1">The sequence shown here is derived from an EMBL/GenBank/DDBJ whole genome shotgun (WGS) entry which is preliminary data.</text>
</comment>
<sequence>MKKPATKIAIGLFTIAMILFIGCKKTDLLSNSDKDYEYLPQDVKQSCIVTDAEFKTWFKGGTVTENGLVEPANSVTFPHNNNCDFYKWSEQMFLWITSPTSSGVYKSGGTVMESPVFYNVSAADSKGARVLIPHGPNTIMSAVSNIVQTGPNRLPIVFDKNRKMFEVESLKSNEAVKNADNKSVVVSSIVTDAKGLHSFIDIKGKVISSPKAIIDSKINPGNVLQEFKTKENKTIFLDSKGHEIDTEQGQAGSHGALIATNKSLVYYITMVNDVYAYFLTGVNERKLNGNQFPTTASALDSILAYAKMKGLAPPPDPNALAIELKTSWVEAKDLPNPESYVTIKAKIPTYNKSNPLAWVVNGETTTTLALVGMHVVGSTAGHPEMIWATFEHEKNSPNSEYSYIDKEDKIKQVKADKGKGWLFNVNADDTINNTQNMTVKNNTIIITDSLHPESIYKPDVRRIMAWGVASNTQPNAEDKTPAGSNSEIISINNAVRKMLVGKDIRKNYLLIGATWTSGGTAPNGKTYPYGAPTKGVPNGEAIGTGQLSNSTMETFVQSGSTVTNDSTAISCFSCHHRNNGLLPGDLSHVFDSIMPLAINKRNLLKIK</sequence>
<evidence type="ECO:0000313" key="1">
    <source>
        <dbReference type="EMBL" id="MCC9071816.1"/>
    </source>
</evidence>
<dbReference type="Proteomes" id="UP001430919">
    <property type="component" value="Unassembled WGS sequence"/>
</dbReference>
<evidence type="ECO:0000313" key="2">
    <source>
        <dbReference type="Proteomes" id="UP001430919"/>
    </source>
</evidence>